<reference evidence="1" key="1">
    <citation type="submission" date="2022-10" db="EMBL/GenBank/DDBJ databases">
        <title>Genome Sequence of Xylaria curta.</title>
        <authorList>
            <person name="Buettner E."/>
        </authorList>
    </citation>
    <scope>NUCLEOTIDE SEQUENCE</scope>
    <source>
        <strain evidence="1">Babe10</strain>
    </source>
</reference>
<dbReference type="Proteomes" id="UP001143856">
    <property type="component" value="Unassembled WGS sequence"/>
</dbReference>
<organism evidence="1 2">
    <name type="scientific">Xylaria curta</name>
    <dbReference type="NCBI Taxonomy" id="42375"/>
    <lineage>
        <taxon>Eukaryota</taxon>
        <taxon>Fungi</taxon>
        <taxon>Dikarya</taxon>
        <taxon>Ascomycota</taxon>
        <taxon>Pezizomycotina</taxon>
        <taxon>Sordariomycetes</taxon>
        <taxon>Xylariomycetidae</taxon>
        <taxon>Xylariales</taxon>
        <taxon>Xylariaceae</taxon>
        <taxon>Xylaria</taxon>
    </lineage>
</organism>
<name>A0ACC1P481_9PEZI</name>
<sequence length="281" mass="32354">METLLDSSFFREKRAASLPTPAQIRALNEKNGKNGGVVSFDWPPPVKIEALGLFVKYGTRVTVTEGQTQVWIREKLQGRVDVPEVFGWARDQGQTFLYMSLVDGDPLSERWPCMTTEERLTICVELRSAVSAWRNLRQDEDACYIGSIYKQPLTDIFFTTTREQIMGPFQGVDAVKQFQDTLGIDVANPGPVVFTHNDLVACNILVRRNSPNLAAIIDWGQAGWYPAYWEYCKARRINVPDDRFYYGYEPEWKREYLPKIMSPVDEVKVWHPFLRFALSRI</sequence>
<evidence type="ECO:0000313" key="1">
    <source>
        <dbReference type="EMBL" id="KAJ2986471.1"/>
    </source>
</evidence>
<accession>A0ACC1P481</accession>
<proteinExistence type="predicted"/>
<gene>
    <name evidence="1" type="ORF">NUW58_g5013</name>
</gene>
<evidence type="ECO:0000313" key="2">
    <source>
        <dbReference type="Proteomes" id="UP001143856"/>
    </source>
</evidence>
<keyword evidence="2" id="KW-1185">Reference proteome</keyword>
<comment type="caution">
    <text evidence="1">The sequence shown here is derived from an EMBL/GenBank/DDBJ whole genome shotgun (WGS) entry which is preliminary data.</text>
</comment>
<dbReference type="EMBL" id="JAPDGR010000942">
    <property type="protein sequence ID" value="KAJ2986471.1"/>
    <property type="molecule type" value="Genomic_DNA"/>
</dbReference>
<protein>
    <submittedName>
        <fullName evidence="1">Uncharacterized protein</fullName>
    </submittedName>
</protein>